<protein>
    <submittedName>
        <fullName evidence="8">Protein RKD1-like protein</fullName>
    </submittedName>
</protein>
<keyword evidence="2" id="KW-0805">Transcription regulation</keyword>
<gene>
    <name evidence="8" type="ORF">FCM35_KLT11699</name>
</gene>
<dbReference type="PANTHER" id="PTHR46373">
    <property type="entry name" value="PROTEIN RKD4"/>
    <property type="match status" value="1"/>
</dbReference>
<comment type="caution">
    <text evidence="8">The sequence shown here is derived from an EMBL/GenBank/DDBJ whole genome shotgun (WGS) entry which is preliminary data.</text>
</comment>
<keyword evidence="6" id="KW-0539">Nucleus</keyword>
<evidence type="ECO:0000256" key="4">
    <source>
        <dbReference type="ARBA" id="ARBA00023125"/>
    </source>
</evidence>
<dbReference type="OrthoDB" id="6270329at2759"/>
<dbReference type="InterPro" id="IPR003035">
    <property type="entry name" value="RWP-RK_dom"/>
</dbReference>
<name>A0A833QKW0_9POAL</name>
<dbReference type="Proteomes" id="UP000623129">
    <property type="component" value="Unassembled WGS sequence"/>
</dbReference>
<evidence type="ECO:0000256" key="3">
    <source>
        <dbReference type="ARBA" id="ARBA00023054"/>
    </source>
</evidence>
<accession>A0A833QKW0</accession>
<evidence type="ECO:0000313" key="9">
    <source>
        <dbReference type="Proteomes" id="UP000623129"/>
    </source>
</evidence>
<organism evidence="8 9">
    <name type="scientific">Carex littledalei</name>
    <dbReference type="NCBI Taxonomy" id="544730"/>
    <lineage>
        <taxon>Eukaryota</taxon>
        <taxon>Viridiplantae</taxon>
        <taxon>Streptophyta</taxon>
        <taxon>Embryophyta</taxon>
        <taxon>Tracheophyta</taxon>
        <taxon>Spermatophyta</taxon>
        <taxon>Magnoliopsida</taxon>
        <taxon>Liliopsida</taxon>
        <taxon>Poales</taxon>
        <taxon>Cyperaceae</taxon>
        <taxon>Cyperoideae</taxon>
        <taxon>Cariceae</taxon>
        <taxon>Carex</taxon>
        <taxon>Carex subgen. Euthyceras</taxon>
    </lineage>
</organism>
<dbReference type="PANTHER" id="PTHR46373:SF28">
    <property type="entry name" value="OS06G0228950 PROTEIN"/>
    <property type="match status" value="1"/>
</dbReference>
<proteinExistence type="predicted"/>
<evidence type="ECO:0000256" key="6">
    <source>
        <dbReference type="ARBA" id="ARBA00023242"/>
    </source>
</evidence>
<comment type="function">
    <text evidence="1">Putative transcription factor.</text>
</comment>
<sequence>MDNKLWMNCEAVQEDPELSAIFPSASHFPLWPHDQSEMWENNFYATPLMQEGELSMLLDGFNWDDMIMEASMPSEENMKIVQHNTKGERVTTNKRAREDRVLTFEEVSQYFYLPIIQAAKELNVGLTLLKKKCRELGIARWPHRKMKSMQTLIKNVQELRWKEGSVGDMQVKSAIEILEQEQKLMEMRPSVQMQKQTKRLRQACFKANYKKRKLVAVKEESW</sequence>
<reference evidence="8" key="1">
    <citation type="submission" date="2020-01" db="EMBL/GenBank/DDBJ databases">
        <title>Genome sequence of Kobresia littledalei, the first chromosome-level genome in the family Cyperaceae.</title>
        <authorList>
            <person name="Qu G."/>
        </authorList>
    </citation>
    <scope>NUCLEOTIDE SEQUENCE</scope>
    <source>
        <strain evidence="8">C.B.Clarke</strain>
        <tissue evidence="8">Leaf</tissue>
    </source>
</reference>
<keyword evidence="5" id="KW-0804">Transcription</keyword>
<evidence type="ECO:0000256" key="5">
    <source>
        <dbReference type="ARBA" id="ARBA00023163"/>
    </source>
</evidence>
<evidence type="ECO:0000256" key="2">
    <source>
        <dbReference type="ARBA" id="ARBA00023015"/>
    </source>
</evidence>
<feature type="domain" description="RWP-RK" evidence="7">
    <location>
        <begin position="88"/>
        <end position="171"/>
    </location>
</feature>
<dbReference type="PROSITE" id="PS51519">
    <property type="entry name" value="RWP_RK"/>
    <property type="match status" value="1"/>
</dbReference>
<evidence type="ECO:0000259" key="7">
    <source>
        <dbReference type="PROSITE" id="PS51519"/>
    </source>
</evidence>
<dbReference type="EMBL" id="SWLB01000022">
    <property type="protein sequence ID" value="KAF3324232.1"/>
    <property type="molecule type" value="Genomic_DNA"/>
</dbReference>
<dbReference type="GO" id="GO:0003700">
    <property type="term" value="F:DNA-binding transcription factor activity"/>
    <property type="evidence" value="ECO:0007669"/>
    <property type="project" value="InterPro"/>
</dbReference>
<keyword evidence="4" id="KW-0238">DNA-binding</keyword>
<evidence type="ECO:0000256" key="1">
    <source>
        <dbReference type="ARBA" id="ARBA00004049"/>
    </source>
</evidence>
<evidence type="ECO:0000313" key="8">
    <source>
        <dbReference type="EMBL" id="KAF3324232.1"/>
    </source>
</evidence>
<dbReference type="GO" id="GO:0003677">
    <property type="term" value="F:DNA binding"/>
    <property type="evidence" value="ECO:0007669"/>
    <property type="project" value="UniProtKB-KW"/>
</dbReference>
<dbReference type="InterPro" id="IPR044607">
    <property type="entry name" value="RKD-like"/>
</dbReference>
<keyword evidence="9" id="KW-1185">Reference proteome</keyword>
<keyword evidence="3" id="KW-0175">Coiled coil</keyword>
<dbReference type="Pfam" id="PF02042">
    <property type="entry name" value="RWP-RK"/>
    <property type="match status" value="1"/>
</dbReference>
<dbReference type="AlphaFoldDB" id="A0A833QKW0"/>